<evidence type="ECO:0000256" key="6">
    <source>
        <dbReference type="HAMAP-Rule" id="MF_01974"/>
    </source>
</evidence>
<dbReference type="SUPFAM" id="SSF55920">
    <property type="entry name" value="Creatinase/aminopeptidase"/>
    <property type="match status" value="1"/>
</dbReference>
<feature type="domain" description="Peptidase M24" evidence="8">
    <location>
        <begin position="23"/>
        <end position="256"/>
    </location>
</feature>
<dbReference type="GO" id="GO:0005829">
    <property type="term" value="C:cytosol"/>
    <property type="evidence" value="ECO:0007669"/>
    <property type="project" value="TreeGrafter"/>
</dbReference>
<evidence type="ECO:0000313" key="9">
    <source>
        <dbReference type="EMBL" id="SDY45185.1"/>
    </source>
</evidence>
<dbReference type="Gene3D" id="3.90.230.10">
    <property type="entry name" value="Creatinase/methionine aminopeptidase superfamily"/>
    <property type="match status" value="1"/>
</dbReference>
<dbReference type="NCBIfam" id="TIGR00500">
    <property type="entry name" value="met_pdase_I"/>
    <property type="match status" value="1"/>
</dbReference>
<feature type="binding site" evidence="6">
    <location>
        <position position="193"/>
    </location>
    <ligand>
        <name>substrate</name>
    </ligand>
</feature>
<comment type="similarity">
    <text evidence="6">Belongs to the peptidase M24A family. Methionine aminopeptidase type 1 subfamily.</text>
</comment>
<feature type="binding site" evidence="6">
    <location>
        <position position="83"/>
    </location>
    <ligand>
        <name>substrate</name>
    </ligand>
</feature>
<dbReference type="InterPro" id="IPR002467">
    <property type="entry name" value="Pept_M24A_MAP1"/>
</dbReference>
<feature type="binding site" evidence="6">
    <location>
        <position position="186"/>
    </location>
    <ligand>
        <name>a divalent metal cation</name>
        <dbReference type="ChEBI" id="CHEBI:60240"/>
        <label>2</label>
        <note>catalytic</note>
    </ligand>
</feature>
<dbReference type="PRINTS" id="PR00599">
    <property type="entry name" value="MAPEPTIDASE"/>
</dbReference>
<accession>A0A1H3K098</accession>
<dbReference type="Proteomes" id="UP000198891">
    <property type="component" value="Unassembled WGS sequence"/>
</dbReference>
<dbReference type="GO" id="GO:0046872">
    <property type="term" value="F:metal ion binding"/>
    <property type="evidence" value="ECO:0007669"/>
    <property type="project" value="UniProtKB-UniRule"/>
</dbReference>
<comment type="cofactor">
    <cofactor evidence="6">
        <name>Co(2+)</name>
        <dbReference type="ChEBI" id="CHEBI:48828"/>
    </cofactor>
    <cofactor evidence="6">
        <name>Zn(2+)</name>
        <dbReference type="ChEBI" id="CHEBI:29105"/>
    </cofactor>
    <cofactor evidence="6">
        <name>Mn(2+)</name>
        <dbReference type="ChEBI" id="CHEBI:29035"/>
    </cofactor>
    <cofactor evidence="6">
        <name>Fe(2+)</name>
        <dbReference type="ChEBI" id="CHEBI:29033"/>
    </cofactor>
    <text evidence="6">Binds 2 divalent metal cations per subunit. Has a high-affinity and a low affinity metal-binding site. The true nature of the physiological cofactor is under debate. The enzyme is active with cobalt, zinc, manganese or divalent iron ions. Most likely, methionine aminopeptidases function as mononuclear Fe(2+)-metalloproteases under physiological conditions, and the catalytically relevant metal-binding site has been assigned to the histidine-containing high-affinity site.</text>
</comment>
<dbReference type="HAMAP" id="MF_01974">
    <property type="entry name" value="MetAP_1"/>
    <property type="match status" value="1"/>
</dbReference>
<evidence type="ECO:0000313" key="10">
    <source>
        <dbReference type="Proteomes" id="UP000198891"/>
    </source>
</evidence>
<dbReference type="RefSeq" id="WP_092547929.1">
    <property type="nucleotide sequence ID" value="NZ_FNPZ01000001.1"/>
</dbReference>
<dbReference type="GO" id="GO:0006508">
    <property type="term" value="P:proteolysis"/>
    <property type="evidence" value="ECO:0007669"/>
    <property type="project" value="UniProtKB-KW"/>
</dbReference>
<feature type="binding site" evidence="6">
    <location>
        <position position="219"/>
    </location>
    <ligand>
        <name>a divalent metal cation</name>
        <dbReference type="ChEBI" id="CHEBI:60240"/>
        <label>2</label>
        <note>catalytic</note>
    </ligand>
</feature>
<dbReference type="InterPro" id="IPR000994">
    <property type="entry name" value="Pept_M24"/>
</dbReference>
<dbReference type="EMBL" id="FNPZ01000001">
    <property type="protein sequence ID" value="SDY45185.1"/>
    <property type="molecule type" value="Genomic_DNA"/>
</dbReference>
<feature type="binding site" evidence="6">
    <location>
        <position position="111"/>
    </location>
    <ligand>
        <name>a divalent metal cation</name>
        <dbReference type="ChEBI" id="CHEBI:60240"/>
        <label>1</label>
    </ligand>
</feature>
<dbReference type="STRING" id="381665.SAMN05216554_0364"/>
<organism evidence="9 10">
    <name type="scientific">Herbiconiux ginsengi</name>
    <dbReference type="NCBI Taxonomy" id="381665"/>
    <lineage>
        <taxon>Bacteria</taxon>
        <taxon>Bacillati</taxon>
        <taxon>Actinomycetota</taxon>
        <taxon>Actinomycetes</taxon>
        <taxon>Micrococcales</taxon>
        <taxon>Microbacteriaceae</taxon>
        <taxon>Herbiconiux</taxon>
    </lineage>
</organism>
<feature type="binding site" evidence="6">
    <location>
        <position position="250"/>
    </location>
    <ligand>
        <name>a divalent metal cation</name>
        <dbReference type="ChEBI" id="CHEBI:60240"/>
        <label>2</label>
        <note>catalytic</note>
    </ligand>
</feature>
<keyword evidence="3 6" id="KW-0645">Protease</keyword>
<dbReference type="OrthoDB" id="9802055at2"/>
<keyword evidence="2 6" id="KW-0031">Aminopeptidase</keyword>
<evidence type="ECO:0000256" key="7">
    <source>
        <dbReference type="RuleBase" id="RU003653"/>
    </source>
</evidence>
<evidence type="ECO:0000256" key="1">
    <source>
        <dbReference type="ARBA" id="ARBA00002521"/>
    </source>
</evidence>
<protein>
    <recommendedName>
        <fullName evidence="6 7">Methionine aminopeptidase</fullName>
        <shortName evidence="6">MAP</shortName>
        <shortName evidence="6">MetAP</shortName>
        <ecNumber evidence="6 7">3.4.11.18</ecNumber>
    </recommendedName>
    <alternativeName>
        <fullName evidence="6">Peptidase M</fullName>
    </alternativeName>
</protein>
<reference evidence="9 10" key="1">
    <citation type="submission" date="2016-10" db="EMBL/GenBank/DDBJ databases">
        <authorList>
            <person name="de Groot N.N."/>
        </authorList>
    </citation>
    <scope>NUCLEOTIDE SEQUENCE [LARGE SCALE GENOMIC DNA]</scope>
    <source>
        <strain evidence="9 10">CGMCC 4.3491</strain>
    </source>
</reference>
<dbReference type="InterPro" id="IPR036005">
    <property type="entry name" value="Creatinase/aminopeptidase-like"/>
</dbReference>
<evidence type="ECO:0000256" key="3">
    <source>
        <dbReference type="ARBA" id="ARBA00022670"/>
    </source>
</evidence>
<dbReference type="Pfam" id="PF00557">
    <property type="entry name" value="Peptidase_M24"/>
    <property type="match status" value="1"/>
</dbReference>
<proteinExistence type="inferred from homology"/>
<dbReference type="PANTHER" id="PTHR43330:SF27">
    <property type="entry name" value="METHIONINE AMINOPEPTIDASE"/>
    <property type="match status" value="1"/>
</dbReference>
<dbReference type="AlphaFoldDB" id="A0A1H3K098"/>
<keyword evidence="10" id="KW-1185">Reference proteome</keyword>
<sequence>MIRRKTPGIYKTPAELCLMVQPGLVTAASLAAVREAIRPGISTLELDAIADRTIRSLGGVSNFQMVPGYFHTVCTSVNDDIVHGIPGSRILQPGDIVSIDSGADVGGWNGDSAITVVLDDPSRPEEVAARRLLSDVTEQSLWHGIARLASARHLNEVGEAIEEFVEEHPSTLEGATYGILTDYIGHGIGRSMHEAPPVFNYRVRQRGPEVKPGLVVAIEPMITAGTTETYTRDDEWTVASADGSMSSHWEHSVAVHKDGIWVLTAEDGGAAALAPLGVTPVPIP</sequence>
<dbReference type="InterPro" id="IPR001714">
    <property type="entry name" value="Pept_M24_MAP"/>
</dbReference>
<feature type="binding site" evidence="6">
    <location>
        <position position="100"/>
    </location>
    <ligand>
        <name>a divalent metal cation</name>
        <dbReference type="ChEBI" id="CHEBI:60240"/>
        <label>1</label>
    </ligand>
</feature>
<dbReference type="GO" id="GO:0004239">
    <property type="term" value="F:initiator methionyl aminopeptidase activity"/>
    <property type="evidence" value="ECO:0007669"/>
    <property type="project" value="UniProtKB-UniRule"/>
</dbReference>
<feature type="binding site" evidence="6">
    <location>
        <position position="111"/>
    </location>
    <ligand>
        <name>a divalent metal cation</name>
        <dbReference type="ChEBI" id="CHEBI:60240"/>
        <label>2</label>
        <note>catalytic</note>
    </ligand>
</feature>
<comment type="function">
    <text evidence="1 6">Removes the N-terminal methionine from nascent proteins. The N-terminal methionine is often cleaved when the second residue in the primary sequence is small and uncharged (Met-Ala-, Cys, Gly, Pro, Ser, Thr, or Val). Requires deformylation of the N(alpha)-formylated initiator methionine before it can be hydrolyzed.</text>
</comment>
<evidence type="ECO:0000256" key="2">
    <source>
        <dbReference type="ARBA" id="ARBA00022438"/>
    </source>
</evidence>
<dbReference type="GO" id="GO:0070006">
    <property type="term" value="F:metalloaminopeptidase activity"/>
    <property type="evidence" value="ECO:0007669"/>
    <property type="project" value="UniProtKB-UniRule"/>
</dbReference>
<dbReference type="PANTHER" id="PTHR43330">
    <property type="entry name" value="METHIONINE AMINOPEPTIDASE"/>
    <property type="match status" value="1"/>
</dbReference>
<evidence type="ECO:0000256" key="5">
    <source>
        <dbReference type="ARBA" id="ARBA00022801"/>
    </source>
</evidence>
<gene>
    <name evidence="6" type="primary">map</name>
    <name evidence="9" type="ORF">SAMN05216554_0364</name>
</gene>
<evidence type="ECO:0000256" key="4">
    <source>
        <dbReference type="ARBA" id="ARBA00022723"/>
    </source>
</evidence>
<keyword evidence="4 6" id="KW-0479">Metal-binding</keyword>
<comment type="catalytic activity">
    <reaction evidence="6 7">
        <text>Release of N-terminal amino acids, preferentially methionine, from peptides and arylamides.</text>
        <dbReference type="EC" id="3.4.11.18"/>
    </reaction>
</comment>
<dbReference type="PROSITE" id="PS00680">
    <property type="entry name" value="MAP_1"/>
    <property type="match status" value="1"/>
</dbReference>
<comment type="subunit">
    <text evidence="6">Monomer.</text>
</comment>
<feature type="binding site" evidence="6">
    <location>
        <position position="250"/>
    </location>
    <ligand>
        <name>a divalent metal cation</name>
        <dbReference type="ChEBI" id="CHEBI:60240"/>
        <label>1</label>
    </ligand>
</feature>
<evidence type="ECO:0000259" key="8">
    <source>
        <dbReference type="Pfam" id="PF00557"/>
    </source>
</evidence>
<dbReference type="EC" id="3.4.11.18" evidence="6 7"/>
<name>A0A1H3K098_9MICO</name>
<keyword evidence="5 6" id="KW-0378">Hydrolase</keyword>